<feature type="region of interest" description="Disordered" evidence="11">
    <location>
        <begin position="422"/>
        <end position="466"/>
    </location>
</feature>
<dbReference type="InterPro" id="IPR051681">
    <property type="entry name" value="Ser/Thr_Kinases-Pseudokinases"/>
</dbReference>
<evidence type="ECO:0000313" key="16">
    <source>
        <dbReference type="Proteomes" id="UP000594262"/>
    </source>
</evidence>
<proteinExistence type="inferred from homology"/>
<dbReference type="RefSeq" id="XP_066918441.1">
    <property type="nucleotide sequence ID" value="XM_067062340.1"/>
</dbReference>
<dbReference type="GO" id="GO:0004709">
    <property type="term" value="F:MAP kinase kinase kinase activity"/>
    <property type="evidence" value="ECO:0007669"/>
    <property type="project" value="TreeGrafter"/>
</dbReference>
<dbReference type="InterPro" id="IPR008271">
    <property type="entry name" value="Ser/Thr_kinase_AS"/>
</dbReference>
<evidence type="ECO:0000256" key="7">
    <source>
        <dbReference type="ARBA" id="ARBA00022777"/>
    </source>
</evidence>
<dbReference type="PROSITE" id="PS50898">
    <property type="entry name" value="RBD"/>
    <property type="match status" value="1"/>
</dbReference>
<dbReference type="SMART" id="SM00109">
    <property type="entry name" value="C1"/>
    <property type="match status" value="1"/>
</dbReference>
<dbReference type="InterPro" id="IPR003116">
    <property type="entry name" value="RBD_dom"/>
</dbReference>
<keyword evidence="7" id="KW-0418">Kinase</keyword>
<feature type="compositionally biased region" description="Polar residues" evidence="11">
    <location>
        <begin position="148"/>
        <end position="171"/>
    </location>
</feature>
<name>A0A7M5WM08_9CNID</name>
<dbReference type="Gene3D" id="3.30.60.20">
    <property type="match status" value="1"/>
</dbReference>
<dbReference type="Proteomes" id="UP000594262">
    <property type="component" value="Unplaced"/>
</dbReference>
<dbReference type="PROSITE" id="PS00479">
    <property type="entry name" value="ZF_DAG_PE_1"/>
    <property type="match status" value="1"/>
</dbReference>
<evidence type="ECO:0000256" key="11">
    <source>
        <dbReference type="SAM" id="MobiDB-lite"/>
    </source>
</evidence>
<dbReference type="InterPro" id="IPR029071">
    <property type="entry name" value="Ubiquitin-like_domsf"/>
</dbReference>
<dbReference type="InterPro" id="IPR000719">
    <property type="entry name" value="Prot_kinase_dom"/>
</dbReference>
<feature type="compositionally biased region" description="Low complexity" evidence="11">
    <location>
        <begin position="127"/>
        <end position="147"/>
    </location>
</feature>
<evidence type="ECO:0000256" key="2">
    <source>
        <dbReference type="ARBA" id="ARBA00012513"/>
    </source>
</evidence>
<evidence type="ECO:0000259" key="13">
    <source>
        <dbReference type="PROSITE" id="PS50081"/>
    </source>
</evidence>
<evidence type="ECO:0000256" key="3">
    <source>
        <dbReference type="ARBA" id="ARBA00022527"/>
    </source>
</evidence>
<keyword evidence="3" id="KW-0723">Serine/threonine-protein kinase</keyword>
<dbReference type="EnsemblMetazoa" id="CLYHEMT010563.1">
    <property type="protein sequence ID" value="CLYHEMP010563.1"/>
    <property type="gene ID" value="CLYHEMG010563"/>
</dbReference>
<feature type="domain" description="Protein kinase" evidence="12">
    <location>
        <begin position="477"/>
        <end position="738"/>
    </location>
</feature>
<protein>
    <recommendedName>
        <fullName evidence="2">non-specific serine/threonine protein kinase</fullName>
        <ecNumber evidence="2">2.7.11.1</ecNumber>
    </recommendedName>
</protein>
<dbReference type="GO" id="GO:0005524">
    <property type="term" value="F:ATP binding"/>
    <property type="evidence" value="ECO:0007669"/>
    <property type="project" value="UniProtKB-UniRule"/>
</dbReference>
<dbReference type="SUPFAM" id="SSF54236">
    <property type="entry name" value="Ubiquitin-like"/>
    <property type="match status" value="1"/>
</dbReference>
<keyword evidence="16" id="KW-1185">Reference proteome</keyword>
<dbReference type="PROSITE" id="PS00108">
    <property type="entry name" value="PROTEIN_KINASE_ST"/>
    <property type="match status" value="1"/>
</dbReference>
<dbReference type="PROSITE" id="PS00107">
    <property type="entry name" value="PROTEIN_KINASE_ATP"/>
    <property type="match status" value="1"/>
</dbReference>
<dbReference type="Gene3D" id="1.10.510.10">
    <property type="entry name" value="Transferase(Phosphotransferase) domain 1"/>
    <property type="match status" value="1"/>
</dbReference>
<dbReference type="InterPro" id="IPR046349">
    <property type="entry name" value="C1-like_sf"/>
</dbReference>
<evidence type="ECO:0000259" key="12">
    <source>
        <dbReference type="PROSITE" id="PS50011"/>
    </source>
</evidence>
<organism evidence="15 16">
    <name type="scientific">Clytia hemisphaerica</name>
    <dbReference type="NCBI Taxonomy" id="252671"/>
    <lineage>
        <taxon>Eukaryota</taxon>
        <taxon>Metazoa</taxon>
        <taxon>Cnidaria</taxon>
        <taxon>Hydrozoa</taxon>
        <taxon>Hydroidolina</taxon>
        <taxon>Leptothecata</taxon>
        <taxon>Obeliida</taxon>
        <taxon>Clytiidae</taxon>
        <taxon>Clytia</taxon>
    </lineage>
</organism>
<feature type="region of interest" description="Disordered" evidence="11">
    <location>
        <begin position="105"/>
        <end position="171"/>
    </location>
</feature>
<dbReference type="InterPro" id="IPR001245">
    <property type="entry name" value="Ser-Thr/Tyr_kinase_cat_dom"/>
</dbReference>
<feature type="compositionally biased region" description="Basic and acidic residues" evidence="11">
    <location>
        <begin position="453"/>
        <end position="466"/>
    </location>
</feature>
<keyword evidence="4" id="KW-0808">Transferase</keyword>
<dbReference type="Pfam" id="PF02196">
    <property type="entry name" value="RBD"/>
    <property type="match status" value="1"/>
</dbReference>
<dbReference type="PANTHER" id="PTHR44329">
    <property type="entry name" value="SERINE/THREONINE-PROTEIN KINASE TNNI3K-RELATED"/>
    <property type="match status" value="1"/>
</dbReference>
<feature type="domain" description="RBD" evidence="14">
    <location>
        <begin position="175"/>
        <end position="245"/>
    </location>
</feature>
<dbReference type="Pfam" id="PF07714">
    <property type="entry name" value="PK_Tyr_Ser-Thr"/>
    <property type="match status" value="1"/>
</dbReference>
<reference evidence="15" key="1">
    <citation type="submission" date="2021-01" db="UniProtKB">
        <authorList>
            <consortium name="EnsemblMetazoa"/>
        </authorList>
    </citation>
    <scope>IDENTIFICATION</scope>
</reference>
<keyword evidence="8" id="KW-0862">Zinc</keyword>
<comment type="similarity">
    <text evidence="1">Belongs to the protein kinase superfamily. TKL Ser/Thr protein kinase family. RAF subfamily.</text>
</comment>
<dbReference type="Pfam" id="PF00130">
    <property type="entry name" value="C1_1"/>
    <property type="match status" value="1"/>
</dbReference>
<dbReference type="InterPro" id="IPR002219">
    <property type="entry name" value="PKC_DAG/PE"/>
</dbReference>
<dbReference type="SUPFAM" id="SSF57889">
    <property type="entry name" value="Cysteine-rich domain"/>
    <property type="match status" value="1"/>
</dbReference>
<evidence type="ECO:0000256" key="4">
    <source>
        <dbReference type="ARBA" id="ARBA00022679"/>
    </source>
</evidence>
<keyword evidence="5" id="KW-0479">Metal-binding</keyword>
<evidence type="ECO:0000256" key="6">
    <source>
        <dbReference type="ARBA" id="ARBA00022741"/>
    </source>
</evidence>
<dbReference type="CDD" id="cd14062">
    <property type="entry name" value="STKc_Raf"/>
    <property type="match status" value="1"/>
</dbReference>
<accession>A0A7M5WM08</accession>
<evidence type="ECO:0000259" key="14">
    <source>
        <dbReference type="PROSITE" id="PS50898"/>
    </source>
</evidence>
<evidence type="ECO:0000313" key="15">
    <source>
        <dbReference type="EnsemblMetazoa" id="CLYHEMP010563.1"/>
    </source>
</evidence>
<dbReference type="InterPro" id="IPR017441">
    <property type="entry name" value="Protein_kinase_ATP_BS"/>
</dbReference>
<dbReference type="SUPFAM" id="SSF56112">
    <property type="entry name" value="Protein kinase-like (PK-like)"/>
    <property type="match status" value="1"/>
</dbReference>
<dbReference type="PROSITE" id="PS50081">
    <property type="entry name" value="ZF_DAG_PE_2"/>
    <property type="match status" value="1"/>
</dbReference>
<evidence type="ECO:0000256" key="1">
    <source>
        <dbReference type="ARBA" id="ARBA00010507"/>
    </source>
</evidence>
<evidence type="ECO:0000256" key="9">
    <source>
        <dbReference type="ARBA" id="ARBA00022840"/>
    </source>
</evidence>
<feature type="domain" description="Phorbol-ester/DAG-type" evidence="13">
    <location>
        <begin position="256"/>
        <end position="302"/>
    </location>
</feature>
<dbReference type="SMART" id="SM00220">
    <property type="entry name" value="S_TKc"/>
    <property type="match status" value="1"/>
</dbReference>
<dbReference type="Gene3D" id="3.30.200.20">
    <property type="entry name" value="Phosphorylase Kinase, domain 1"/>
    <property type="match status" value="1"/>
</dbReference>
<dbReference type="FunFam" id="3.30.200.20:FF:000024">
    <property type="entry name" value="B-Raf proto-oncogene serine/threonine-protein kinase"/>
    <property type="match status" value="1"/>
</dbReference>
<dbReference type="PANTHER" id="PTHR44329:SF262">
    <property type="entry name" value="RAF HOMOLOG SERINE_THREONINE-PROTEIN KINASE RAF"/>
    <property type="match status" value="1"/>
</dbReference>
<dbReference type="AlphaFoldDB" id="A0A7M5WM08"/>
<evidence type="ECO:0000256" key="8">
    <source>
        <dbReference type="ARBA" id="ARBA00022833"/>
    </source>
</evidence>
<dbReference type="EC" id="2.7.11.1" evidence="2"/>
<dbReference type="GeneID" id="136805782"/>
<evidence type="ECO:0000256" key="5">
    <source>
        <dbReference type="ARBA" id="ARBA00022723"/>
    </source>
</evidence>
<evidence type="ECO:0000256" key="10">
    <source>
        <dbReference type="PROSITE-ProRule" id="PRU10141"/>
    </source>
</evidence>
<dbReference type="OrthoDB" id="774951at2759"/>
<dbReference type="PROSITE" id="PS50011">
    <property type="entry name" value="PROTEIN_KINASE_DOM"/>
    <property type="match status" value="1"/>
</dbReference>
<dbReference type="GO" id="GO:0046872">
    <property type="term" value="F:metal ion binding"/>
    <property type="evidence" value="ECO:0007669"/>
    <property type="project" value="UniProtKB-KW"/>
</dbReference>
<keyword evidence="6 10" id="KW-0547">Nucleotide-binding</keyword>
<feature type="binding site" evidence="10">
    <location>
        <position position="503"/>
    </location>
    <ligand>
        <name>ATP</name>
        <dbReference type="ChEBI" id="CHEBI:30616"/>
    </ligand>
</feature>
<dbReference type="CDD" id="cd01816">
    <property type="entry name" value="RBD_RAF"/>
    <property type="match status" value="1"/>
</dbReference>
<keyword evidence="9 10" id="KW-0067">ATP-binding</keyword>
<sequence length="792" mass="88765">MAATSENNLSNIARISGGDLTREHRSLTIDNLNCGAEVDTGHFQSNGIRASQILSEAQNVEELFQLTSEQLQEMTNMYNTGNFAHPPSILFEEIEELKTKLGTISKQRDEYSDAMKNGTAPPPVPPQQQTSTNSNNSDSDSQPSSPNLTRSTLNSFSDGSYNQSNGNSPHSSLRAHIRAFLPNNQRTMIKYKLGQTVREALYKAMSRRSLTTDSYRVYNKANRELIAWDSDVSLLDGAEVIVEMIDEEDPSTQNISHNFVRKTFFRLAFCDKCTKLLITGFRCTTCNYRFHQKCAQGIPPLCEQAEHSQIYKRLLAKQNPNSNTNIPSTPRPISQRERSISAPNVNMIGQPDSGLIEAVLEKHYKNRTNQETATISGGLTRQMSSGPSSGRGRITNTLFTPTSVSAPNSGENYFDFNTANSLPAPGNSKAQQISGIPDSLIHPARDRKNRIRSSSEEHKKPRRRDSNDDWEIYADDLKIGERIGSGSYGTVYKGYWHGTVAVKTLNVKDPNPQQLLAFQNEVGVLRKTRHVNVLLFMGCLSSPNLAIVTQWCEGSSLYRHLHVLEKKFPMHNLIEIARQTAQGIDYLHAKQIIHRDLKSNNIFLQQDLTVKIGDFGLATVKTRWSGDHGCEQPSGSILWMAPEVIKMQDPNPYTFFSDAYAFGICIYELITGSLPYCNIGNKDILIYRIGRGFIRPDQSKIRSDCPKALKRLYLDCIKYNRDERPLFKQIVNSLETILMALPKITRSTSEPILGRAKPSTDVEIAYPCPTPHTPIQGQDVFSFLSGQPQPVY</sequence>
<dbReference type="Gene3D" id="3.10.20.90">
    <property type="entry name" value="Phosphatidylinositol 3-kinase Catalytic Subunit, Chain A, domain 1"/>
    <property type="match status" value="1"/>
</dbReference>
<dbReference type="CDD" id="cd20811">
    <property type="entry name" value="C1_Raf"/>
    <property type="match status" value="1"/>
</dbReference>
<dbReference type="InterPro" id="IPR011009">
    <property type="entry name" value="Kinase-like_dom_sf"/>
</dbReference>
<dbReference type="SMART" id="SM00455">
    <property type="entry name" value="RBD"/>
    <property type="match status" value="1"/>
</dbReference>